<evidence type="ECO:0000313" key="3">
    <source>
        <dbReference type="Proteomes" id="UP001415857"/>
    </source>
</evidence>
<feature type="region of interest" description="Disordered" evidence="1">
    <location>
        <begin position="37"/>
        <end position="88"/>
    </location>
</feature>
<name>A0AAP0X5E1_LIQFO</name>
<dbReference type="Pfam" id="PF05911">
    <property type="entry name" value="FPP"/>
    <property type="match status" value="1"/>
</dbReference>
<dbReference type="EMBL" id="JBBPBK010000005">
    <property type="protein sequence ID" value="KAK9285595.1"/>
    <property type="molecule type" value="Genomic_DNA"/>
</dbReference>
<dbReference type="InterPro" id="IPR008587">
    <property type="entry name" value="FPP_plant"/>
</dbReference>
<gene>
    <name evidence="2" type="ORF">L1049_024790</name>
</gene>
<keyword evidence="3" id="KW-1185">Reference proteome</keyword>
<reference evidence="2 3" key="1">
    <citation type="journal article" date="2024" name="Plant J.">
        <title>Genome sequences and population genomics reveal climatic adaptation and genomic divergence between two closely related sweetgum species.</title>
        <authorList>
            <person name="Xu W.Q."/>
            <person name="Ren C.Q."/>
            <person name="Zhang X.Y."/>
            <person name="Comes H.P."/>
            <person name="Liu X.H."/>
            <person name="Li Y.G."/>
            <person name="Kettle C.J."/>
            <person name="Jalonen R."/>
            <person name="Gaisberger H."/>
            <person name="Ma Y.Z."/>
            <person name="Qiu Y.X."/>
        </authorList>
    </citation>
    <scope>NUCLEOTIDE SEQUENCE [LARGE SCALE GENOMIC DNA]</scope>
    <source>
        <strain evidence="2">Hangzhou</strain>
    </source>
</reference>
<feature type="compositionally biased region" description="Polar residues" evidence="1">
    <location>
        <begin position="59"/>
        <end position="73"/>
    </location>
</feature>
<dbReference type="AlphaFoldDB" id="A0AAP0X5E1"/>
<sequence length="122" mass="13331">MEEEIKMLKEALATRNSELQSSRSIIAKMVGRLNNLETQVQTPNQQSSPKSTVEIRTEGSLSQNESNPPSLISISEDGLDDGGSSAKSWSTTLISDISQLQSDKRIANFKKSCQHKSYGTNG</sequence>
<organism evidence="2 3">
    <name type="scientific">Liquidambar formosana</name>
    <name type="common">Formosan gum</name>
    <dbReference type="NCBI Taxonomy" id="63359"/>
    <lineage>
        <taxon>Eukaryota</taxon>
        <taxon>Viridiplantae</taxon>
        <taxon>Streptophyta</taxon>
        <taxon>Embryophyta</taxon>
        <taxon>Tracheophyta</taxon>
        <taxon>Spermatophyta</taxon>
        <taxon>Magnoliopsida</taxon>
        <taxon>eudicotyledons</taxon>
        <taxon>Gunneridae</taxon>
        <taxon>Pentapetalae</taxon>
        <taxon>Saxifragales</taxon>
        <taxon>Altingiaceae</taxon>
        <taxon>Liquidambar</taxon>
    </lineage>
</organism>
<accession>A0AAP0X5E1</accession>
<proteinExistence type="predicted"/>
<feature type="compositionally biased region" description="Polar residues" evidence="1">
    <location>
        <begin position="37"/>
        <end position="51"/>
    </location>
</feature>
<evidence type="ECO:0000313" key="2">
    <source>
        <dbReference type="EMBL" id="KAK9285595.1"/>
    </source>
</evidence>
<comment type="caution">
    <text evidence="2">The sequence shown here is derived from an EMBL/GenBank/DDBJ whole genome shotgun (WGS) entry which is preliminary data.</text>
</comment>
<dbReference type="Proteomes" id="UP001415857">
    <property type="component" value="Unassembled WGS sequence"/>
</dbReference>
<evidence type="ECO:0000256" key="1">
    <source>
        <dbReference type="SAM" id="MobiDB-lite"/>
    </source>
</evidence>
<protein>
    <submittedName>
        <fullName evidence="2">Uncharacterized protein</fullName>
    </submittedName>
</protein>